<evidence type="ECO:0000256" key="7">
    <source>
        <dbReference type="ARBA" id="ARBA00062335"/>
    </source>
</evidence>
<dbReference type="KEGG" id="aten:116291949"/>
<evidence type="ECO:0000259" key="9">
    <source>
        <dbReference type="PROSITE" id="PS51263"/>
    </source>
</evidence>
<evidence type="ECO:0000256" key="8">
    <source>
        <dbReference type="ARBA" id="ARBA00068121"/>
    </source>
</evidence>
<proteinExistence type="inferred from homology"/>
<feature type="domain" description="ADF-H" evidence="9">
    <location>
        <begin position="4"/>
        <end position="137"/>
    </location>
</feature>
<comment type="function">
    <text evidence="6">Binds to F-actin in a calcium-independent manner. Has no direct effect on actin depolymerization. Acts as a chaperone for ALOX5 (5LO), influencing both its stability and activity in leukotrienes synthesis.</text>
</comment>
<dbReference type="CDD" id="cd11282">
    <property type="entry name" value="ADF_coactosin_like"/>
    <property type="match status" value="2"/>
</dbReference>
<evidence type="ECO:0000313" key="10">
    <source>
        <dbReference type="Proteomes" id="UP000515163"/>
    </source>
</evidence>
<name>A0A6P8HQV9_ACTTE</name>
<dbReference type="PANTHER" id="PTHR10829">
    <property type="entry name" value="CORTACTIN AND DREBRIN"/>
    <property type="match status" value="1"/>
</dbReference>
<evidence type="ECO:0000256" key="3">
    <source>
        <dbReference type="ARBA" id="ARBA00023203"/>
    </source>
</evidence>
<gene>
    <name evidence="11" type="primary">LOC116291949</name>
</gene>
<keyword evidence="3" id="KW-0009">Actin-binding</keyword>
<evidence type="ECO:0000256" key="2">
    <source>
        <dbReference type="ARBA" id="ARBA00022490"/>
    </source>
</evidence>
<keyword evidence="2" id="KW-0963">Cytoplasm</keyword>
<dbReference type="Proteomes" id="UP000515163">
    <property type="component" value="Unplaced"/>
</dbReference>
<dbReference type="GO" id="GO:0030864">
    <property type="term" value="C:cortical actin cytoskeleton"/>
    <property type="evidence" value="ECO:0007669"/>
    <property type="project" value="TreeGrafter"/>
</dbReference>
<dbReference type="InterPro" id="IPR002108">
    <property type="entry name" value="ADF-H"/>
</dbReference>
<evidence type="ECO:0000256" key="5">
    <source>
        <dbReference type="ARBA" id="ARBA00038052"/>
    </source>
</evidence>
<comment type="subcellular location">
    <subcellularLocation>
        <location evidence="1">Cytoplasm</location>
        <location evidence="1">Cytoskeleton</location>
    </subcellularLocation>
</comment>
<keyword evidence="10" id="KW-1185">Reference proteome</keyword>
<reference evidence="11" key="1">
    <citation type="submission" date="2025-08" db="UniProtKB">
        <authorList>
            <consortium name="RefSeq"/>
        </authorList>
    </citation>
    <scope>IDENTIFICATION</scope>
    <source>
        <tissue evidence="11">Tentacle</tissue>
    </source>
</reference>
<dbReference type="GeneID" id="116291949"/>
<keyword evidence="4" id="KW-0206">Cytoskeleton</keyword>
<dbReference type="GO" id="GO:0030427">
    <property type="term" value="C:site of polarized growth"/>
    <property type="evidence" value="ECO:0007669"/>
    <property type="project" value="TreeGrafter"/>
</dbReference>
<dbReference type="InterPro" id="IPR029006">
    <property type="entry name" value="ADF-H/Gelsolin-like_dom_sf"/>
</dbReference>
<dbReference type="Pfam" id="PF00241">
    <property type="entry name" value="Cofilin_ADF"/>
    <property type="match status" value="2"/>
</dbReference>
<evidence type="ECO:0000256" key="1">
    <source>
        <dbReference type="ARBA" id="ARBA00004245"/>
    </source>
</evidence>
<evidence type="ECO:0000256" key="4">
    <source>
        <dbReference type="ARBA" id="ARBA00023212"/>
    </source>
</evidence>
<dbReference type="PROSITE" id="PS51263">
    <property type="entry name" value="ADF_H"/>
    <property type="match status" value="2"/>
</dbReference>
<evidence type="ECO:0000313" key="11">
    <source>
        <dbReference type="RefSeq" id="XP_031555042.1"/>
    </source>
</evidence>
<accession>A0A6P8HQV9</accession>
<dbReference type="FunFam" id="3.40.20.10:FF:000018">
    <property type="entry name" value="Coactosin-like 1"/>
    <property type="match status" value="2"/>
</dbReference>
<dbReference type="PANTHER" id="PTHR10829:SF56">
    <property type="entry name" value="ADF-H DOMAIN-CONTAINING PROTEIN"/>
    <property type="match status" value="1"/>
</dbReference>
<dbReference type="RefSeq" id="XP_031555042.1">
    <property type="nucleotide sequence ID" value="XM_031699182.1"/>
</dbReference>
<dbReference type="SMART" id="SM00102">
    <property type="entry name" value="ADF"/>
    <property type="match status" value="2"/>
</dbReference>
<dbReference type="OrthoDB" id="20822at2759"/>
<dbReference type="AlphaFoldDB" id="A0A6P8HQV9"/>
<dbReference type="Gene3D" id="3.40.20.10">
    <property type="entry name" value="Severin"/>
    <property type="match status" value="2"/>
</dbReference>
<evidence type="ECO:0000256" key="6">
    <source>
        <dbReference type="ARBA" id="ARBA00058385"/>
    </source>
</evidence>
<dbReference type="InParanoid" id="A0A6P8HQV9"/>
<comment type="subunit">
    <text evidence="7">Interacts with 5-lipoxygenase (ALOX5/5LO) in a calcium-independent manner. Binds to F-actin with a stoichiometry of 1:2.</text>
</comment>
<dbReference type="SUPFAM" id="SSF55753">
    <property type="entry name" value="Actin depolymerizing proteins"/>
    <property type="match status" value="2"/>
</dbReference>
<protein>
    <recommendedName>
        <fullName evidence="8">Coactosin-like protein</fullName>
    </recommendedName>
</protein>
<feature type="domain" description="ADF-H" evidence="9">
    <location>
        <begin position="181"/>
        <end position="315"/>
    </location>
</feature>
<dbReference type="GO" id="GO:0005884">
    <property type="term" value="C:actin filament"/>
    <property type="evidence" value="ECO:0007669"/>
    <property type="project" value="TreeGrafter"/>
</dbReference>
<dbReference type="GO" id="GO:0030833">
    <property type="term" value="P:regulation of actin filament polymerization"/>
    <property type="evidence" value="ECO:0007669"/>
    <property type="project" value="TreeGrafter"/>
</dbReference>
<organism evidence="10 11">
    <name type="scientific">Actinia tenebrosa</name>
    <name type="common">Australian red waratah sea anemone</name>
    <dbReference type="NCBI Taxonomy" id="6105"/>
    <lineage>
        <taxon>Eukaryota</taxon>
        <taxon>Metazoa</taxon>
        <taxon>Cnidaria</taxon>
        <taxon>Anthozoa</taxon>
        <taxon>Hexacorallia</taxon>
        <taxon>Actiniaria</taxon>
        <taxon>Actiniidae</taxon>
        <taxon>Actinia</taxon>
    </lineage>
</organism>
<comment type="similarity">
    <text evidence="5">Belongs to the actin-binding proteins ADF family. Coactosin subfamily.</text>
</comment>
<sequence>MSTSAEFPVPGPFKEALKNLRTDSSDVNWLLVGHTNGNINALEYRLSGSGGLAELEGHFKDDEVMYALVRLKEEFDLSTTVKFVYIHWIGSKVPFTKKGRYGIVHGSVMDKFGQSHFTLETSSREDLTEAAVMKLVNETSGTKSKVMETSEAAARKDRGFTSSSNIVKTGKQMSGVKAPDAVSMKFDDEVLEAIADVRSDETQTDWCVVEYQANNPKNPIVLRSKGTDGLDGIKGCLEEDKVAYALLRVPDVLDGISTVKFVYLQWVGENVKPMMKGKISANKSSMDKVFNPFHVLIYATNQGELLSENIIDKVSSASGSKSHVKK</sequence>
<dbReference type="GO" id="GO:0051015">
    <property type="term" value="F:actin filament binding"/>
    <property type="evidence" value="ECO:0007669"/>
    <property type="project" value="TreeGrafter"/>
</dbReference>